<gene>
    <name evidence="2" type="ORF">M407DRAFT_32806</name>
</gene>
<feature type="compositionally biased region" description="Acidic residues" evidence="1">
    <location>
        <begin position="289"/>
        <end position="304"/>
    </location>
</feature>
<reference evidence="2 3" key="1">
    <citation type="submission" date="2014-04" db="EMBL/GenBank/DDBJ databases">
        <authorList>
            <consortium name="DOE Joint Genome Institute"/>
            <person name="Kuo A."/>
            <person name="Girlanda M."/>
            <person name="Perotto S."/>
            <person name="Kohler A."/>
            <person name="Nagy L.G."/>
            <person name="Floudas D."/>
            <person name="Copeland A."/>
            <person name="Barry K.W."/>
            <person name="Cichocki N."/>
            <person name="Veneault-Fourrey C."/>
            <person name="LaButti K."/>
            <person name="Lindquist E.A."/>
            <person name="Lipzen A."/>
            <person name="Lundell T."/>
            <person name="Morin E."/>
            <person name="Murat C."/>
            <person name="Sun H."/>
            <person name="Tunlid A."/>
            <person name="Henrissat B."/>
            <person name="Grigoriev I.V."/>
            <person name="Hibbett D.S."/>
            <person name="Martin F."/>
            <person name="Nordberg H.P."/>
            <person name="Cantor M.N."/>
            <person name="Hua S.X."/>
        </authorList>
    </citation>
    <scope>NUCLEOTIDE SEQUENCE [LARGE SCALE GENOMIC DNA]</scope>
    <source>
        <strain evidence="2 3">MUT 4182</strain>
    </source>
</reference>
<sequence length="538" mass="61162">MEFKFASSAANKARIAYPRRSKSTYAELFERQLNKGFFTGDKYLTQRLGDRWEFRMNKKCDRMIAKDRWAHGVEHSVDIKRLLDGKDIWKSIEAERVRRFLKGRLSDESVSHNIIRTAQANVNVELWTPGANDIGGRQFFVDQGMTSFTFVVTDVRDLEHHAGEHPTYQFDRWHLLKSEFSVADFILNEIQLRDAIQEQLLAHAPYPDDDTRGMTNVIHPMSSVRFVVKDSARVHWRIEDRYRRTWFYYRKDAALDMGKSAGSWLRREYRNCGDCTHINAPSGDKIPSDDNESDGGQSDDDEFPDGQSPELIPEDEWQEILTGLKTSAVANTAQVTSQSEEEGDPYLDGDESHLYTEIDADMLYYIDNSEHGSDVESFVTYGSPFVVLPRFATPVEELSDNYSSIEFAPISDIEHHTSGNDARDSGFAELFSSEPMAFVSDIDSDYNPAYHTSSHFNQNVIVSGLTDEETIYETASDGEQDRRPSPTLASDHVDESTIAWQEIDCGYEAEDEDVDDCIMSAAVGEELSENEGLRLKGA</sequence>
<dbReference type="HOGENOM" id="CLU_424647_0_0_1"/>
<feature type="region of interest" description="Disordered" evidence="1">
    <location>
        <begin position="278"/>
        <end position="310"/>
    </location>
</feature>
<name>A0A0C3L7N0_9AGAM</name>
<protein>
    <submittedName>
        <fullName evidence="2">Uncharacterized protein</fullName>
    </submittedName>
</protein>
<evidence type="ECO:0000313" key="2">
    <source>
        <dbReference type="EMBL" id="KIO17522.1"/>
    </source>
</evidence>
<dbReference type="EMBL" id="KN823373">
    <property type="protein sequence ID" value="KIO17522.1"/>
    <property type="molecule type" value="Genomic_DNA"/>
</dbReference>
<dbReference type="AlphaFoldDB" id="A0A0C3L7N0"/>
<proteinExistence type="predicted"/>
<keyword evidence="3" id="KW-1185">Reference proteome</keyword>
<reference evidence="3" key="2">
    <citation type="submission" date="2015-01" db="EMBL/GenBank/DDBJ databases">
        <title>Evolutionary Origins and Diversification of the Mycorrhizal Mutualists.</title>
        <authorList>
            <consortium name="DOE Joint Genome Institute"/>
            <consortium name="Mycorrhizal Genomics Consortium"/>
            <person name="Kohler A."/>
            <person name="Kuo A."/>
            <person name="Nagy L.G."/>
            <person name="Floudas D."/>
            <person name="Copeland A."/>
            <person name="Barry K.W."/>
            <person name="Cichocki N."/>
            <person name="Veneault-Fourrey C."/>
            <person name="LaButti K."/>
            <person name="Lindquist E.A."/>
            <person name="Lipzen A."/>
            <person name="Lundell T."/>
            <person name="Morin E."/>
            <person name="Murat C."/>
            <person name="Riley R."/>
            <person name="Ohm R."/>
            <person name="Sun H."/>
            <person name="Tunlid A."/>
            <person name="Henrissat B."/>
            <person name="Grigoriev I.V."/>
            <person name="Hibbett D.S."/>
            <person name="Martin F."/>
        </authorList>
    </citation>
    <scope>NUCLEOTIDE SEQUENCE [LARGE SCALE GENOMIC DNA]</scope>
    <source>
        <strain evidence="3">MUT 4182</strain>
    </source>
</reference>
<evidence type="ECO:0000313" key="3">
    <source>
        <dbReference type="Proteomes" id="UP000054248"/>
    </source>
</evidence>
<feature type="region of interest" description="Disordered" evidence="1">
    <location>
        <begin position="331"/>
        <end position="351"/>
    </location>
</feature>
<evidence type="ECO:0000256" key="1">
    <source>
        <dbReference type="SAM" id="MobiDB-lite"/>
    </source>
</evidence>
<accession>A0A0C3L7N0</accession>
<feature type="compositionally biased region" description="Acidic residues" evidence="1">
    <location>
        <begin position="339"/>
        <end position="349"/>
    </location>
</feature>
<dbReference type="Proteomes" id="UP000054248">
    <property type="component" value="Unassembled WGS sequence"/>
</dbReference>
<feature type="region of interest" description="Disordered" evidence="1">
    <location>
        <begin position="474"/>
        <end position="495"/>
    </location>
</feature>
<dbReference type="OrthoDB" id="3310542at2759"/>
<organism evidence="2 3">
    <name type="scientific">Tulasnella calospora MUT 4182</name>
    <dbReference type="NCBI Taxonomy" id="1051891"/>
    <lineage>
        <taxon>Eukaryota</taxon>
        <taxon>Fungi</taxon>
        <taxon>Dikarya</taxon>
        <taxon>Basidiomycota</taxon>
        <taxon>Agaricomycotina</taxon>
        <taxon>Agaricomycetes</taxon>
        <taxon>Cantharellales</taxon>
        <taxon>Tulasnellaceae</taxon>
        <taxon>Tulasnella</taxon>
    </lineage>
</organism>